<evidence type="ECO:0000259" key="1">
    <source>
        <dbReference type="Pfam" id="PF00534"/>
    </source>
</evidence>
<dbReference type="RefSeq" id="WP_213351342.1">
    <property type="nucleotide sequence ID" value="NZ_JAHBGB010000006.1"/>
</dbReference>
<comment type="caution">
    <text evidence="2">The sequence shown here is derived from an EMBL/GenBank/DDBJ whole genome shotgun (WGS) entry which is preliminary data.</text>
</comment>
<feature type="domain" description="Glycosyl transferase family 1" evidence="1">
    <location>
        <begin position="250"/>
        <end position="408"/>
    </location>
</feature>
<sequence>MTVALREGGTASVQISHGDAASPRLAIVLKGYPRLSETFIAQELLALERAGYNLDIWSLRRPTDRYRHPMHEEIAARLFYLPEYLQDDPRRVMRALAHALRRLDWRAVLPVFLRDLGRDFSASRVRRLGQALVLAREVDPAIKHLHVHFLHTPASVTRYAALLTGRSFSFSAHAKDIWTTPEWERREKIAAAEWGVTCTRDGWSELQRVAETGTRDRLELVYHGLDLARFPAPPASRAAEDGHDAARPVRLLAVGRAVEKKGFDDLLAALARLPPALHWRLVHIGGGELLDALKAQAAELGLAERIEWRGSQAQGAVVEAMRQADLFVLPSRPAGDGDRDGLPNVLMEAATQALPAISTDFAGVPEFIENGVNGVLVPPKAPEELAAALAALISSPGERQRLGLAAYERLRAAFSFEAGIARLDELMRPLALSRPRP</sequence>
<evidence type="ECO:0000313" key="2">
    <source>
        <dbReference type="EMBL" id="MFD2142234.1"/>
    </source>
</evidence>
<dbReference type="PANTHER" id="PTHR12526:SF636">
    <property type="entry name" value="BLL3647 PROTEIN"/>
    <property type="match status" value="1"/>
</dbReference>
<organism evidence="2 3">
    <name type="scientific">Ancylobacter oerskovii</name>
    <dbReference type="NCBI Taxonomy" id="459519"/>
    <lineage>
        <taxon>Bacteria</taxon>
        <taxon>Pseudomonadati</taxon>
        <taxon>Pseudomonadota</taxon>
        <taxon>Alphaproteobacteria</taxon>
        <taxon>Hyphomicrobiales</taxon>
        <taxon>Xanthobacteraceae</taxon>
        <taxon>Ancylobacter</taxon>
    </lineage>
</organism>
<dbReference type="SUPFAM" id="SSF53756">
    <property type="entry name" value="UDP-Glycosyltransferase/glycogen phosphorylase"/>
    <property type="match status" value="1"/>
</dbReference>
<dbReference type="PANTHER" id="PTHR12526">
    <property type="entry name" value="GLYCOSYLTRANSFERASE"/>
    <property type="match status" value="1"/>
</dbReference>
<evidence type="ECO:0000313" key="3">
    <source>
        <dbReference type="Proteomes" id="UP001597299"/>
    </source>
</evidence>
<dbReference type="EMBL" id="JBHUHD010000001">
    <property type="protein sequence ID" value="MFD2142234.1"/>
    <property type="molecule type" value="Genomic_DNA"/>
</dbReference>
<proteinExistence type="predicted"/>
<dbReference type="Pfam" id="PF00534">
    <property type="entry name" value="Glycos_transf_1"/>
    <property type="match status" value="1"/>
</dbReference>
<dbReference type="InterPro" id="IPR001296">
    <property type="entry name" value="Glyco_trans_1"/>
</dbReference>
<keyword evidence="2" id="KW-0808">Transferase</keyword>
<keyword evidence="2" id="KW-0328">Glycosyltransferase</keyword>
<dbReference type="Proteomes" id="UP001597299">
    <property type="component" value="Unassembled WGS sequence"/>
</dbReference>
<dbReference type="EC" id="2.4.-.-" evidence="2"/>
<dbReference type="CDD" id="cd03801">
    <property type="entry name" value="GT4_PimA-like"/>
    <property type="match status" value="1"/>
</dbReference>
<reference evidence="3" key="1">
    <citation type="journal article" date="2019" name="Int. J. Syst. Evol. Microbiol.">
        <title>The Global Catalogue of Microorganisms (GCM) 10K type strain sequencing project: providing services to taxonomists for standard genome sequencing and annotation.</title>
        <authorList>
            <consortium name="The Broad Institute Genomics Platform"/>
            <consortium name="The Broad Institute Genome Sequencing Center for Infectious Disease"/>
            <person name="Wu L."/>
            <person name="Ma J."/>
        </authorList>
    </citation>
    <scope>NUCLEOTIDE SEQUENCE [LARGE SCALE GENOMIC DNA]</scope>
    <source>
        <strain evidence="3">CCM 7435</strain>
    </source>
</reference>
<accession>A0ABW4Z157</accession>
<protein>
    <submittedName>
        <fullName evidence="2">Glycosyltransferase family 4 protein</fullName>
        <ecNumber evidence="2">2.4.-.-</ecNumber>
    </submittedName>
</protein>
<dbReference type="Gene3D" id="3.40.50.2000">
    <property type="entry name" value="Glycogen Phosphorylase B"/>
    <property type="match status" value="2"/>
</dbReference>
<name>A0ABW4Z157_9HYPH</name>
<gene>
    <name evidence="2" type="ORF">ACFSNC_17635</name>
</gene>
<keyword evidence="3" id="KW-1185">Reference proteome</keyword>
<dbReference type="GO" id="GO:0016757">
    <property type="term" value="F:glycosyltransferase activity"/>
    <property type="evidence" value="ECO:0007669"/>
    <property type="project" value="UniProtKB-KW"/>
</dbReference>